<keyword evidence="2 4" id="KW-0863">Zinc-finger</keyword>
<evidence type="ECO:0000313" key="8">
    <source>
        <dbReference type="EMBL" id="PYH95190.1"/>
    </source>
</evidence>
<evidence type="ECO:0000256" key="2">
    <source>
        <dbReference type="ARBA" id="ARBA00022771"/>
    </source>
</evidence>
<dbReference type="Pfam" id="PF00226">
    <property type="entry name" value="DnaJ"/>
    <property type="match status" value="1"/>
</dbReference>
<dbReference type="OrthoDB" id="5894at2759"/>
<dbReference type="CDD" id="cd06257">
    <property type="entry name" value="DnaJ"/>
    <property type="match status" value="1"/>
</dbReference>
<dbReference type="GO" id="GO:0008270">
    <property type="term" value="F:zinc ion binding"/>
    <property type="evidence" value="ECO:0007669"/>
    <property type="project" value="UniProtKB-KW"/>
</dbReference>
<feature type="domain" description="C2H2-type" evidence="7">
    <location>
        <begin position="304"/>
        <end position="328"/>
    </location>
</feature>
<evidence type="ECO:0000256" key="4">
    <source>
        <dbReference type="PROSITE-ProRule" id="PRU00042"/>
    </source>
</evidence>
<name>A0A319DCP4_9EURO</name>
<dbReference type="PROSITE" id="PS50076">
    <property type="entry name" value="DNAJ_2"/>
    <property type="match status" value="1"/>
</dbReference>
<dbReference type="InterPro" id="IPR036869">
    <property type="entry name" value="J_dom_sf"/>
</dbReference>
<feature type="region of interest" description="Disordered" evidence="5">
    <location>
        <begin position="1"/>
        <end position="20"/>
    </location>
</feature>
<reference evidence="8 9" key="1">
    <citation type="submission" date="2018-02" db="EMBL/GenBank/DDBJ databases">
        <title>The genomes of Aspergillus section Nigri reveals drivers in fungal speciation.</title>
        <authorList>
            <consortium name="DOE Joint Genome Institute"/>
            <person name="Vesth T.C."/>
            <person name="Nybo J."/>
            <person name="Theobald S."/>
            <person name="Brandl J."/>
            <person name="Frisvad J.C."/>
            <person name="Nielsen K.F."/>
            <person name="Lyhne E.K."/>
            <person name="Kogle M.E."/>
            <person name="Kuo A."/>
            <person name="Riley R."/>
            <person name="Clum A."/>
            <person name="Nolan M."/>
            <person name="Lipzen A."/>
            <person name="Salamov A."/>
            <person name="Henrissat B."/>
            <person name="Wiebenga A."/>
            <person name="De vries R.P."/>
            <person name="Grigoriev I.V."/>
            <person name="Mortensen U.H."/>
            <person name="Andersen M.R."/>
            <person name="Baker S.E."/>
        </authorList>
    </citation>
    <scope>NUCLEOTIDE SEQUENCE [LARGE SCALE GENOMIC DNA]</scope>
    <source>
        <strain evidence="8 9">CBS 707.79</strain>
    </source>
</reference>
<evidence type="ECO:0000313" key="9">
    <source>
        <dbReference type="Proteomes" id="UP000247810"/>
    </source>
</evidence>
<feature type="compositionally biased region" description="Basic residues" evidence="5">
    <location>
        <begin position="494"/>
        <end position="504"/>
    </location>
</feature>
<dbReference type="InterPro" id="IPR051964">
    <property type="entry name" value="Chaperone_stress_response"/>
</dbReference>
<dbReference type="Gene3D" id="3.30.160.60">
    <property type="entry name" value="Classic Zinc Finger"/>
    <property type="match status" value="1"/>
</dbReference>
<dbReference type="Gene3D" id="1.10.287.110">
    <property type="entry name" value="DnaJ domain"/>
    <property type="match status" value="1"/>
</dbReference>
<dbReference type="PROSITE" id="PS00636">
    <property type="entry name" value="DNAJ_1"/>
    <property type="match status" value="1"/>
</dbReference>
<dbReference type="SUPFAM" id="SSF57667">
    <property type="entry name" value="beta-beta-alpha zinc fingers"/>
    <property type="match status" value="1"/>
</dbReference>
<dbReference type="Pfam" id="PF12874">
    <property type="entry name" value="zf-met"/>
    <property type="match status" value="1"/>
</dbReference>
<dbReference type="InterPro" id="IPR054076">
    <property type="entry name" value="ZUO1-like_ZHD"/>
</dbReference>
<accession>A0A319DCP4</accession>
<keyword evidence="1" id="KW-0479">Metal-binding</keyword>
<evidence type="ECO:0000259" key="6">
    <source>
        <dbReference type="PROSITE" id="PS50076"/>
    </source>
</evidence>
<dbReference type="Proteomes" id="UP000247810">
    <property type="component" value="Unassembled WGS sequence"/>
</dbReference>
<dbReference type="InterPro" id="IPR003604">
    <property type="entry name" value="Matrin/U1-like-C_Znf_C2H2"/>
</dbReference>
<dbReference type="Pfam" id="PF21884">
    <property type="entry name" value="ZUO1-like_ZHD"/>
    <property type="match status" value="1"/>
</dbReference>
<dbReference type="PANTHER" id="PTHR44029">
    <property type="entry name" value="DNAJ HOMOLOG SUBFAMILY C MEMBER 21"/>
    <property type="match status" value="1"/>
</dbReference>
<dbReference type="AlphaFoldDB" id="A0A319DCP4"/>
<feature type="compositionally biased region" description="Polar residues" evidence="5">
    <location>
        <begin position="1"/>
        <end position="10"/>
    </location>
</feature>
<dbReference type="EMBL" id="KZ825857">
    <property type="protein sequence ID" value="PYH95190.1"/>
    <property type="molecule type" value="Genomic_DNA"/>
</dbReference>
<dbReference type="InterPro" id="IPR013087">
    <property type="entry name" value="Znf_C2H2_type"/>
</dbReference>
<dbReference type="GO" id="GO:0005737">
    <property type="term" value="C:cytoplasm"/>
    <property type="evidence" value="ECO:0007669"/>
    <property type="project" value="TreeGrafter"/>
</dbReference>
<feature type="compositionally biased region" description="Basic and acidic residues" evidence="5">
    <location>
        <begin position="11"/>
        <end position="20"/>
    </location>
</feature>
<organism evidence="8 9">
    <name type="scientific">Aspergillus ellipticus CBS 707.79</name>
    <dbReference type="NCBI Taxonomy" id="1448320"/>
    <lineage>
        <taxon>Eukaryota</taxon>
        <taxon>Fungi</taxon>
        <taxon>Dikarya</taxon>
        <taxon>Ascomycota</taxon>
        <taxon>Pezizomycotina</taxon>
        <taxon>Eurotiomycetes</taxon>
        <taxon>Eurotiomycetidae</taxon>
        <taxon>Eurotiales</taxon>
        <taxon>Aspergillaceae</taxon>
        <taxon>Aspergillus</taxon>
        <taxon>Aspergillus subgen. Circumdati</taxon>
    </lineage>
</organism>
<dbReference type="SMART" id="SM00271">
    <property type="entry name" value="DnaJ"/>
    <property type="match status" value="1"/>
</dbReference>
<proteinExistence type="predicted"/>
<dbReference type="SUPFAM" id="SSF46565">
    <property type="entry name" value="Chaperone J-domain"/>
    <property type="match status" value="1"/>
</dbReference>
<evidence type="ECO:0000259" key="7">
    <source>
        <dbReference type="PROSITE" id="PS50157"/>
    </source>
</evidence>
<keyword evidence="3" id="KW-0862">Zinc</keyword>
<keyword evidence="9" id="KW-1185">Reference proteome</keyword>
<dbReference type="VEuPathDB" id="FungiDB:BO71DRAFT_323696"/>
<dbReference type="SMART" id="SM00355">
    <property type="entry name" value="ZnF_C2H2"/>
    <property type="match status" value="2"/>
</dbReference>
<evidence type="ECO:0000256" key="5">
    <source>
        <dbReference type="SAM" id="MobiDB-lite"/>
    </source>
</evidence>
<evidence type="ECO:0000256" key="1">
    <source>
        <dbReference type="ARBA" id="ARBA00022723"/>
    </source>
</evidence>
<dbReference type="InterPro" id="IPR018253">
    <property type="entry name" value="DnaJ_domain_CS"/>
</dbReference>
<dbReference type="InterPro" id="IPR001623">
    <property type="entry name" value="DnaJ_domain"/>
</dbReference>
<dbReference type="GO" id="GO:0003676">
    <property type="term" value="F:nucleic acid binding"/>
    <property type="evidence" value="ECO:0007669"/>
    <property type="project" value="InterPro"/>
</dbReference>
<dbReference type="Pfam" id="PF12171">
    <property type="entry name" value="zf-C2H2_jaz"/>
    <property type="match status" value="1"/>
</dbReference>
<dbReference type="PANTHER" id="PTHR44029:SF1">
    <property type="entry name" value="DNAJ HOMOLOG SUBFAMILY C MEMBER 21"/>
    <property type="match status" value="1"/>
</dbReference>
<dbReference type="PROSITE" id="PS50157">
    <property type="entry name" value="ZINC_FINGER_C2H2_2"/>
    <property type="match status" value="1"/>
</dbReference>
<gene>
    <name evidence="8" type="ORF">BO71DRAFT_323696</name>
</gene>
<sequence length="504" mass="57594">MGQYYSTTNEKNTDCSNKESDGKVDYYALLQVEQDASPEEKKALELHPDRNYGNVESTTKLFAEIQSAYEILSDPQERSWYDAHRDVMLGNQAGSGNPDVPSHVRTTTADDIFKLFSRFSPRMRFSDSSDGFYGGLREIFSRIAMDEIACRGEDAEVLDYPTFGSRNDDFDRVVRPFYATWSGFSTKRTFAWKDVYRYSEAPDRRVRRLMEKENKRFREEGIREFNDAVRSLVAFVRKRDPRYKSSAQSESQRQEFLRQSVASQAAKSRAANQARLRNYIIQDWAKSEEFENELVSSEGEIEHFECVVCRKVFKSMEQFNAHERSKKHIKAVKQLQKEMKAENRQLGLEGGSLKHETQAATLSHTDTGSITPDTIKISFIKSQENTPSNPDDEFLHASTESADSRRHLADVSAQIISDSTDGLSQDLADLELNNSSTVQNMGKAKQKRLKKQTRLQKSQAGDIKCATCNACFPSRNQLFSHVTESDHAKPQAIRQHKKKKPGMK</sequence>
<dbReference type="InterPro" id="IPR036236">
    <property type="entry name" value="Znf_C2H2_sf"/>
</dbReference>
<dbReference type="STRING" id="1448320.A0A319DCP4"/>
<dbReference type="PROSITE" id="PS00028">
    <property type="entry name" value="ZINC_FINGER_C2H2_1"/>
    <property type="match status" value="2"/>
</dbReference>
<evidence type="ECO:0000256" key="3">
    <source>
        <dbReference type="ARBA" id="ARBA00022833"/>
    </source>
</evidence>
<dbReference type="PRINTS" id="PR00625">
    <property type="entry name" value="JDOMAIN"/>
</dbReference>
<dbReference type="SMART" id="SM00451">
    <property type="entry name" value="ZnF_U1"/>
    <property type="match status" value="1"/>
</dbReference>
<feature type="region of interest" description="Disordered" evidence="5">
    <location>
        <begin position="482"/>
        <end position="504"/>
    </location>
</feature>
<feature type="domain" description="J" evidence="6">
    <location>
        <begin position="3"/>
        <end position="85"/>
    </location>
</feature>
<protein>
    <submittedName>
        <fullName evidence="8">DnaJ-domain-containing protein</fullName>
    </submittedName>
</protein>
<dbReference type="InterPro" id="IPR022755">
    <property type="entry name" value="Znf_C2H2_jaz"/>
</dbReference>